<dbReference type="InterPro" id="IPR009078">
    <property type="entry name" value="Ferritin-like_SF"/>
</dbReference>
<dbReference type="PANTHER" id="PTHR42782:SF2">
    <property type="entry name" value="3-OXOACYL-[ACYL-CARRIER-PROTEIN] SYNTHASE-LIKE PROTEIN"/>
    <property type="match status" value="1"/>
</dbReference>
<dbReference type="InterPro" id="IPR011197">
    <property type="entry name" value="UCP012318"/>
</dbReference>
<evidence type="ECO:0000313" key="2">
    <source>
        <dbReference type="EMBL" id="OYQ35799.1"/>
    </source>
</evidence>
<name>A0A255Z2Y6_9PROT</name>
<organism evidence="2 3">
    <name type="scientific">Niveispirillum lacus</name>
    <dbReference type="NCBI Taxonomy" id="1981099"/>
    <lineage>
        <taxon>Bacteria</taxon>
        <taxon>Pseudomonadati</taxon>
        <taxon>Pseudomonadota</taxon>
        <taxon>Alphaproteobacteria</taxon>
        <taxon>Rhodospirillales</taxon>
        <taxon>Azospirillaceae</taxon>
        <taxon>Niveispirillum</taxon>
    </lineage>
</organism>
<feature type="region of interest" description="Disordered" evidence="1">
    <location>
        <begin position="42"/>
        <end position="69"/>
    </location>
</feature>
<dbReference type="CDD" id="cd00657">
    <property type="entry name" value="Ferritin_like"/>
    <property type="match status" value="1"/>
</dbReference>
<evidence type="ECO:0000256" key="1">
    <source>
        <dbReference type="SAM" id="MobiDB-lite"/>
    </source>
</evidence>
<dbReference type="GO" id="GO:0016740">
    <property type="term" value="F:transferase activity"/>
    <property type="evidence" value="ECO:0007669"/>
    <property type="project" value="UniProtKB-KW"/>
</dbReference>
<protein>
    <submittedName>
        <fullName evidence="2">Rhamnosyltransferase</fullName>
    </submittedName>
</protein>
<evidence type="ECO:0000313" key="3">
    <source>
        <dbReference type="Proteomes" id="UP000216998"/>
    </source>
</evidence>
<dbReference type="Pfam" id="PF04305">
    <property type="entry name" value="DUF455"/>
    <property type="match status" value="1"/>
</dbReference>
<accession>A0A255Z2Y6</accession>
<dbReference type="SUPFAM" id="SSF47240">
    <property type="entry name" value="Ferritin-like"/>
    <property type="match status" value="1"/>
</dbReference>
<dbReference type="RefSeq" id="WP_094454694.1">
    <property type="nucleotide sequence ID" value="NZ_NOXU01000024.1"/>
</dbReference>
<dbReference type="OrthoDB" id="9778629at2"/>
<dbReference type="EMBL" id="NOXU01000024">
    <property type="protein sequence ID" value="OYQ35799.1"/>
    <property type="molecule type" value="Genomic_DNA"/>
</dbReference>
<keyword evidence="3" id="KW-1185">Reference proteome</keyword>
<dbReference type="Proteomes" id="UP000216998">
    <property type="component" value="Unassembled WGS sequence"/>
</dbReference>
<comment type="caution">
    <text evidence="2">The sequence shown here is derived from an EMBL/GenBank/DDBJ whole genome shotgun (WGS) entry which is preliminary data.</text>
</comment>
<dbReference type="PIRSF" id="PIRSF012318">
    <property type="entry name" value="UCP012318"/>
    <property type="match status" value="1"/>
</dbReference>
<dbReference type="PANTHER" id="PTHR42782">
    <property type="entry name" value="SI:CH73-314G15.3"/>
    <property type="match status" value="1"/>
</dbReference>
<dbReference type="InterPro" id="IPR007402">
    <property type="entry name" value="DUF455"/>
</dbReference>
<proteinExistence type="predicted"/>
<dbReference type="AlphaFoldDB" id="A0A255Z2Y6"/>
<sequence>MIAPPTLSDAAVAVLTTPDASEKARLSRAFAAAWRDGAIKDLGRATPPARPARPARPALCHPKDMPKRGKGQSVANRIALLHAIAHIELNAIDLAWDILARFQHLPDGTPLPIAFHTDWLRVADEEALHFTMVADRLASLGAAYGDLPAHDGLWQASEATAHDLPARLAVVPMVLEARGLDVTPAIIDSLTRAGDHDSVAVLEIILRDEVGHVATGRRWFQVAAQSMGQEAGPWWQHLVRTHFKGELKRPFNGLSRDLAGLPSDWYEPLAGN</sequence>
<keyword evidence="2" id="KW-0808">Transferase</keyword>
<gene>
    <name evidence="2" type="ORF">CHU95_05850</name>
</gene>
<reference evidence="2 3" key="1">
    <citation type="submission" date="2017-07" db="EMBL/GenBank/DDBJ databases">
        <title>Niveispirillum cyanobacteriorum sp. nov., isolated from cyanobacterial aggregates in a eutrophic lake.</title>
        <authorList>
            <person name="Cai H."/>
        </authorList>
    </citation>
    <scope>NUCLEOTIDE SEQUENCE [LARGE SCALE GENOMIC DNA]</scope>
    <source>
        <strain evidence="3">TH1-14</strain>
    </source>
</reference>